<dbReference type="InterPro" id="IPR047589">
    <property type="entry name" value="DUF11_rpt"/>
</dbReference>
<dbReference type="InterPro" id="IPR057708">
    <property type="entry name" value="DUF7948"/>
</dbReference>
<name>A0A1I1T100_9BACL</name>
<dbReference type="Proteomes" id="UP000198855">
    <property type="component" value="Unassembled WGS sequence"/>
</dbReference>
<feature type="domain" description="DUF7948" evidence="3">
    <location>
        <begin position="22"/>
        <end position="220"/>
    </location>
</feature>
<evidence type="ECO:0000313" key="4">
    <source>
        <dbReference type="EMBL" id="SFD52365.1"/>
    </source>
</evidence>
<reference evidence="5" key="1">
    <citation type="submission" date="2016-10" db="EMBL/GenBank/DDBJ databases">
        <authorList>
            <person name="Varghese N."/>
            <person name="Submissions S."/>
        </authorList>
    </citation>
    <scope>NUCLEOTIDE SEQUENCE [LARGE SCALE GENOMIC DNA]</scope>
    <source>
        <strain evidence="5">CGMCC 1.10784</strain>
    </source>
</reference>
<dbReference type="InterPro" id="IPR010620">
    <property type="entry name" value="SBBP_repeat"/>
</dbReference>
<organism evidence="4 5">
    <name type="scientific">Paenibacillus catalpae</name>
    <dbReference type="NCBI Taxonomy" id="1045775"/>
    <lineage>
        <taxon>Bacteria</taxon>
        <taxon>Bacillati</taxon>
        <taxon>Bacillota</taxon>
        <taxon>Bacilli</taxon>
        <taxon>Bacillales</taxon>
        <taxon>Paenibacillaceae</taxon>
        <taxon>Paenibacillus</taxon>
    </lineage>
</organism>
<dbReference type="Pfam" id="PF07705">
    <property type="entry name" value="CARDB"/>
    <property type="match status" value="1"/>
</dbReference>
<dbReference type="InterPro" id="IPR013783">
    <property type="entry name" value="Ig-like_fold"/>
</dbReference>
<dbReference type="Gene3D" id="2.60.40.10">
    <property type="entry name" value="Immunoglobulins"/>
    <property type="match status" value="2"/>
</dbReference>
<dbReference type="SUPFAM" id="SSF101898">
    <property type="entry name" value="NHL repeat"/>
    <property type="match status" value="2"/>
</dbReference>
<dbReference type="STRING" id="1045775.SAMN05216378_0310"/>
<dbReference type="PANTHER" id="PTHR35580:SF1">
    <property type="entry name" value="PHYTASE-LIKE DOMAIN-CONTAINING PROTEIN"/>
    <property type="match status" value="1"/>
</dbReference>
<dbReference type="InterPro" id="IPR052918">
    <property type="entry name" value="Motility_Chemotaxis_Reg"/>
</dbReference>
<sequence>MLKGHTKQQMPFRNKWQNPMTFTKNAGQVRNAFRYVSNGPGCRVGFSPEEVLLVFTGKQEGLALSLRFLAANGPLLPEGRQPQSEKVHYLTGKDPANWHTNLPTYREIAYREPWPGIDVFFYAADGDFKYDVIAQPGARLRDIRFAYYGSDSLAVSSEGDLQICTPYGILTEKKPVSYQIIDGLRVTVESRFILPEGQKACIYGFEVEEYNPNYELIIDPALTYSTFLGGSDTDTGFSIAADPFGNAYVTGQTLSFDFPITPGAFQPSIDGSSSVFVSKLNSDGSSLEYSTYLGGSSADQGNSIAVDEFGHAYLTGQTLSPDFPTTPNTFQPFLVGNQNAFVTKLSPDGSSLIYSTFLGGQGVDTGFSIAVDGVGSAYVTGSTNSFDFPITSSALQPVLNGNLEDAFVAKISPDGTLLEYSTFLGGFGIDEAFGIAVDGSGDAYVTGMTTSFDFPTTPGAFQISPNGVISAFVSKINGNGTALLYSTYLTGGGDDEAKGIAVDEFGQAYVTGSTTSFDFPITPGAYQPFYHGGASDAFVTKLSPDGNYLVYSTFLGGEGADSGNGIAVRSGFAYVTGNTGSFNFPITPDAIQPFPEGGDGFLTQFNIDGASLVFSTFIGGSSSDADNAVAVDNQGSVYLTGQTFSPNFPVTPGVVQPFLRGSSDAFVMKFSLGFDILVNKFTDRFEVSPGEQVTYFIEIHNPNAAPLTNVVIEDHILGFFHVIPELPPFSIQIFDFIFHVPQDFPLGLFRNTVTVRADQIGEPIVAETEILVTGTPVLVAFKNVNPAAATPGEVVFFTIVLENHGNADLINVHITDPLIGLDEFVGDIHVGMSIVIDWPFVIPPDAQAGPTIANLAKITADNLPNPEEIGTVVEVLPVPRLEIIKTADRNVVLPGESVNFFITVINTGNTDMTNVSVTDDLTGFETVVPVLFPGQSETFVLSLFIPLETQPQNYTNTAVAVSNQTEPVFANEEITVPADPRLGIIKSPDSLSSVIGQTIQYTVTLANIGNVPLTGIRILDPLLGIDQPGPDLAVGEVREILFTFTIPRETPIGSNIINILSVISNETGGQEVESNVTVDGVGLTLLKESDLAAAVPGTTVTYTLTITNLLDVPQTNVVLIDALLGFSETIPSLPANGTITRTVVFTIPLDAEAGSVIRNTFTAESDQIPILDTIAEVVVLETPGPALVIQKITDRNTASPGETVIYTLTITNLLDIPQTNVILSDALLGLSETIASLPANGSVTRTLMFTVPADALIGSIIRNTFTAVSDQTPQLETVAEVAVQGLPAPSLVIHKLPDRNSASPGEIVTYALTVTNLLDIPQTNVVLSDPLLGLSETIASLPANGTVTRTLSFTIPDDTVIGSIIRNTFTVSSDQTPLIETIAEVVVQIAPAEVTTLTVRKLSDRTVAEPGETIQYTVEVTNTGSAPATSVAIQDSLTGEQFNIPVIAPGETERISFAFVVPASTTQGTVIANRVTVTWPEQPAGTSSLQDEARITVTIPAELPEVNIEALPESPKPGETVLKTIIVTNVTGRTLTNVRISDPLLGFRTRIPVLVPGESRTFTLQLPIPAGTSGGTVFRNTVTVFSDETPLQQGEVTVQAQALPDASLTETVDRPIGRPGETVFFTLRASNTGNVPLLNVRLSAPLLDVQLRLTEFDPGASETLRVPFVLPDVEEETIIVSPVTLVSDNGPLREASASVTVIPEEEE</sequence>
<dbReference type="InterPro" id="IPR011635">
    <property type="entry name" value="CARDB"/>
</dbReference>
<dbReference type="Pfam" id="PF25778">
    <property type="entry name" value="DUF7948"/>
    <property type="match status" value="1"/>
</dbReference>
<dbReference type="Pfam" id="PF24346">
    <property type="entry name" value="DUF7507"/>
    <property type="match status" value="2"/>
</dbReference>
<dbReference type="Pfam" id="PF06739">
    <property type="entry name" value="SBBP"/>
    <property type="match status" value="5"/>
</dbReference>
<evidence type="ECO:0000259" key="1">
    <source>
        <dbReference type="Pfam" id="PF07705"/>
    </source>
</evidence>
<dbReference type="NCBIfam" id="TIGR01451">
    <property type="entry name" value="B_ant_repeat"/>
    <property type="match status" value="7"/>
</dbReference>
<dbReference type="EMBL" id="FOMT01000001">
    <property type="protein sequence ID" value="SFD52365.1"/>
    <property type="molecule type" value="Genomic_DNA"/>
</dbReference>
<evidence type="ECO:0000259" key="2">
    <source>
        <dbReference type="Pfam" id="PF24346"/>
    </source>
</evidence>
<evidence type="ECO:0000259" key="3">
    <source>
        <dbReference type="Pfam" id="PF25778"/>
    </source>
</evidence>
<evidence type="ECO:0000313" key="5">
    <source>
        <dbReference type="Proteomes" id="UP000198855"/>
    </source>
</evidence>
<dbReference type="InterPro" id="IPR011042">
    <property type="entry name" value="6-blade_b-propeller_TolB-like"/>
</dbReference>
<feature type="domain" description="DUF7507" evidence="2">
    <location>
        <begin position="879"/>
        <end position="938"/>
    </location>
</feature>
<proteinExistence type="predicted"/>
<dbReference type="Gene3D" id="2.120.10.30">
    <property type="entry name" value="TolB, C-terminal domain"/>
    <property type="match status" value="1"/>
</dbReference>
<gene>
    <name evidence="4" type="ORF">SAMN05216378_0310</name>
</gene>
<feature type="domain" description="CARDB" evidence="1">
    <location>
        <begin position="1397"/>
        <end position="1466"/>
    </location>
</feature>
<accession>A0A1I1T100</accession>
<dbReference type="PANTHER" id="PTHR35580">
    <property type="entry name" value="CELL SURFACE GLYCOPROTEIN (S-LAYER PROTEIN)-LIKE PROTEIN"/>
    <property type="match status" value="1"/>
</dbReference>
<feature type="domain" description="DUF7507" evidence="2">
    <location>
        <begin position="980"/>
        <end position="1073"/>
    </location>
</feature>
<keyword evidence="5" id="KW-1185">Reference proteome</keyword>
<dbReference type="InterPro" id="IPR055354">
    <property type="entry name" value="DUF7507"/>
</dbReference>
<protein>
    <submittedName>
        <fullName evidence="4">Conserved repeat domain-containing protein</fullName>
    </submittedName>
</protein>